<gene>
    <name evidence="9" type="ORF">Bathy09g01800</name>
</gene>
<dbReference type="Proteomes" id="UP000198341">
    <property type="component" value="Chromosome 9"/>
</dbReference>
<dbReference type="KEGG" id="bpg:Bathy09g01800"/>
<evidence type="ECO:0000256" key="2">
    <source>
        <dbReference type="ARBA" id="ARBA00022692"/>
    </source>
</evidence>
<dbReference type="OrthoDB" id="3990054at2759"/>
<keyword evidence="10" id="KW-1185">Reference proteome</keyword>
<dbReference type="AlphaFoldDB" id="K8F3G5"/>
<name>K8F3G5_9CHLO</name>
<feature type="compositionally biased region" description="Basic and acidic residues" evidence="7">
    <location>
        <begin position="344"/>
        <end position="367"/>
    </location>
</feature>
<evidence type="ECO:0000313" key="9">
    <source>
        <dbReference type="EMBL" id="CCO66607.1"/>
    </source>
</evidence>
<accession>K8F3G5</accession>
<dbReference type="PANTHER" id="PTHR21212:SF0">
    <property type="entry name" value="SEIPIN"/>
    <property type="match status" value="1"/>
</dbReference>
<feature type="transmembrane region" description="Helical" evidence="8">
    <location>
        <begin position="244"/>
        <end position="277"/>
    </location>
</feature>
<dbReference type="RefSeq" id="XP_007511047.1">
    <property type="nucleotide sequence ID" value="XM_007510985.1"/>
</dbReference>
<evidence type="ECO:0000256" key="3">
    <source>
        <dbReference type="ARBA" id="ARBA00022824"/>
    </source>
</evidence>
<dbReference type="eggNOG" id="KOG4200">
    <property type="taxonomic scope" value="Eukaryota"/>
</dbReference>
<feature type="region of interest" description="Disordered" evidence="7">
    <location>
        <begin position="324"/>
        <end position="367"/>
    </location>
</feature>
<sequence length="367" mass="41771">MASLVKKTALGSIFALFLSSFFLFISIFFAFALRYLVLPSGTAIMREDLFFNFAEKTPTAMASFVEQPIYWEGSGKGIENSTKEQTMTTTNIVKKTLAFLPWFSRKVQERIVSPHSTFDVHVQLDVPDSEYNRKVGMFQVKAELVTTSGETILDSMRPTLLRYQSPLVRWMKTLAYWPFHLVGFVEEKQTIDVRVFSKIRERRDFTRVAVKLLPRGQTKSGMLPEIYSASATISLRMNILQKALYFYPILSTISVVGFNWFCLNTFAVIMTSLIVFMKSVSGKEEGTTMMDDVVNTIKSTTSATIGGRDKRQDKLIESILASEDDTISISTQPGEMSSEPASETDIKERRDKMPASYRKDDELRRRK</sequence>
<evidence type="ECO:0008006" key="11">
    <source>
        <dbReference type="Google" id="ProtNLM"/>
    </source>
</evidence>
<evidence type="ECO:0000256" key="7">
    <source>
        <dbReference type="SAM" id="MobiDB-lite"/>
    </source>
</evidence>
<dbReference type="STRING" id="41875.K8F3G5"/>
<protein>
    <recommendedName>
        <fullName evidence="11">Seipin</fullName>
    </recommendedName>
</protein>
<dbReference type="Pfam" id="PF06775">
    <property type="entry name" value="Seipin"/>
    <property type="match status" value="1"/>
</dbReference>
<feature type="compositionally biased region" description="Polar residues" evidence="7">
    <location>
        <begin position="327"/>
        <end position="341"/>
    </location>
</feature>
<proteinExistence type="predicted"/>
<comment type="subcellular location">
    <subcellularLocation>
        <location evidence="1">Endoplasmic reticulum membrane</location>
        <topology evidence="1">Multi-pass membrane protein</topology>
    </subcellularLocation>
</comment>
<dbReference type="GeneID" id="19013687"/>
<dbReference type="PANTHER" id="PTHR21212">
    <property type="entry name" value="BERNARDINELLI-SEIP CONGENITAL LIPODYSTROPHY 2 HOMOLOG BSCL2 PROTEIN"/>
    <property type="match status" value="1"/>
</dbReference>
<keyword evidence="5" id="KW-0443">Lipid metabolism</keyword>
<keyword evidence="3" id="KW-0256">Endoplasmic reticulum</keyword>
<evidence type="ECO:0000256" key="1">
    <source>
        <dbReference type="ARBA" id="ARBA00004477"/>
    </source>
</evidence>
<keyword evidence="4 8" id="KW-1133">Transmembrane helix</keyword>
<keyword evidence="6 8" id="KW-0472">Membrane</keyword>
<dbReference type="CDD" id="cd23995">
    <property type="entry name" value="Seipin_BSCL2_like"/>
    <property type="match status" value="1"/>
</dbReference>
<dbReference type="GO" id="GO:0006629">
    <property type="term" value="P:lipid metabolic process"/>
    <property type="evidence" value="ECO:0007669"/>
    <property type="project" value="UniProtKB-KW"/>
</dbReference>
<feature type="transmembrane region" description="Helical" evidence="8">
    <location>
        <begin position="12"/>
        <end position="37"/>
    </location>
</feature>
<evidence type="ECO:0000256" key="6">
    <source>
        <dbReference type="ARBA" id="ARBA00023136"/>
    </source>
</evidence>
<keyword evidence="2 8" id="KW-0812">Transmembrane</keyword>
<dbReference type="InterPro" id="IPR009617">
    <property type="entry name" value="Seipin"/>
</dbReference>
<evidence type="ECO:0000313" key="10">
    <source>
        <dbReference type="Proteomes" id="UP000198341"/>
    </source>
</evidence>
<dbReference type="EMBL" id="FO082270">
    <property type="protein sequence ID" value="CCO66607.1"/>
    <property type="molecule type" value="Genomic_DNA"/>
</dbReference>
<reference evidence="9 10" key="1">
    <citation type="submission" date="2011-10" db="EMBL/GenBank/DDBJ databases">
        <authorList>
            <person name="Genoscope - CEA"/>
        </authorList>
    </citation>
    <scope>NUCLEOTIDE SEQUENCE [LARGE SCALE GENOMIC DNA]</scope>
    <source>
        <strain evidence="9 10">RCC 1105</strain>
    </source>
</reference>
<organism evidence="9 10">
    <name type="scientific">Bathycoccus prasinos</name>
    <dbReference type="NCBI Taxonomy" id="41875"/>
    <lineage>
        <taxon>Eukaryota</taxon>
        <taxon>Viridiplantae</taxon>
        <taxon>Chlorophyta</taxon>
        <taxon>Mamiellophyceae</taxon>
        <taxon>Mamiellales</taxon>
        <taxon>Bathycoccaceae</taxon>
        <taxon>Bathycoccus</taxon>
    </lineage>
</organism>
<evidence type="ECO:0000256" key="5">
    <source>
        <dbReference type="ARBA" id="ARBA00023098"/>
    </source>
</evidence>
<dbReference type="GO" id="GO:0140042">
    <property type="term" value="P:lipid droplet formation"/>
    <property type="evidence" value="ECO:0007669"/>
    <property type="project" value="UniProtKB-ARBA"/>
</dbReference>
<evidence type="ECO:0000256" key="4">
    <source>
        <dbReference type="ARBA" id="ARBA00022989"/>
    </source>
</evidence>
<evidence type="ECO:0000256" key="8">
    <source>
        <dbReference type="SAM" id="Phobius"/>
    </source>
</evidence>
<dbReference type="GO" id="GO:0005789">
    <property type="term" value="C:endoplasmic reticulum membrane"/>
    <property type="evidence" value="ECO:0007669"/>
    <property type="project" value="UniProtKB-SubCell"/>
</dbReference>